<dbReference type="AlphaFoldDB" id="A0A2T7DLX3"/>
<keyword evidence="2" id="KW-1133">Transmembrane helix</keyword>
<feature type="region of interest" description="Disordered" evidence="1">
    <location>
        <begin position="50"/>
        <end position="90"/>
    </location>
</feature>
<keyword evidence="2" id="KW-0812">Transmembrane</keyword>
<feature type="transmembrane region" description="Helical" evidence="2">
    <location>
        <begin position="96"/>
        <end position="113"/>
    </location>
</feature>
<sequence>MASRALLHRRTRVERSGHERRAGWRGGGGDMRRIDGDRVAAWAGMEHRGGKARGRRKCRGKRGARARREIASRSRSAKMPSGGDGMPNQIEKRGRSRACWIAFFLVFFHFYLFEWI</sequence>
<keyword evidence="4" id="KW-1185">Reference proteome</keyword>
<evidence type="ECO:0000256" key="2">
    <source>
        <dbReference type="SAM" id="Phobius"/>
    </source>
</evidence>
<reference evidence="3 4" key="1">
    <citation type="submission" date="2018-04" db="EMBL/GenBank/DDBJ databases">
        <title>WGS assembly of Panicum hallii var. hallii HAL2.</title>
        <authorList>
            <person name="Lovell J."/>
            <person name="Jenkins J."/>
            <person name="Lowry D."/>
            <person name="Mamidi S."/>
            <person name="Sreedasyam A."/>
            <person name="Weng X."/>
            <person name="Barry K."/>
            <person name="Bonette J."/>
            <person name="Campitelli B."/>
            <person name="Daum C."/>
            <person name="Gordon S."/>
            <person name="Gould B."/>
            <person name="Lipzen A."/>
            <person name="MacQueen A."/>
            <person name="Palacio-Mejia J."/>
            <person name="Plott C."/>
            <person name="Shakirov E."/>
            <person name="Shu S."/>
            <person name="Yoshinaga Y."/>
            <person name="Zane M."/>
            <person name="Rokhsar D."/>
            <person name="Grimwood J."/>
            <person name="Schmutz J."/>
            <person name="Juenger T."/>
        </authorList>
    </citation>
    <scope>NUCLEOTIDE SEQUENCE [LARGE SCALE GENOMIC DNA]</scope>
    <source>
        <strain evidence="4">cv. HAL2</strain>
    </source>
</reference>
<evidence type="ECO:0000256" key="1">
    <source>
        <dbReference type="SAM" id="MobiDB-lite"/>
    </source>
</evidence>
<protein>
    <submittedName>
        <fullName evidence="3">Uncharacterized protein</fullName>
    </submittedName>
</protein>
<gene>
    <name evidence="3" type="ORF">GQ55_5G334800</name>
</gene>
<name>A0A2T7DLX3_9POAL</name>
<evidence type="ECO:0000313" key="3">
    <source>
        <dbReference type="EMBL" id="PUZ56587.1"/>
    </source>
</evidence>
<feature type="compositionally biased region" description="Basic and acidic residues" evidence="1">
    <location>
        <begin position="13"/>
        <end position="22"/>
    </location>
</feature>
<feature type="compositionally biased region" description="Basic residues" evidence="1">
    <location>
        <begin position="50"/>
        <end position="65"/>
    </location>
</feature>
<feature type="compositionally biased region" description="Basic residues" evidence="1">
    <location>
        <begin position="1"/>
        <end position="12"/>
    </location>
</feature>
<accession>A0A2T7DLX3</accession>
<feature type="region of interest" description="Disordered" evidence="1">
    <location>
        <begin position="1"/>
        <end position="29"/>
    </location>
</feature>
<dbReference type="EMBL" id="CM009753">
    <property type="protein sequence ID" value="PUZ56587.1"/>
    <property type="molecule type" value="Genomic_DNA"/>
</dbReference>
<keyword evidence="2" id="KW-0472">Membrane</keyword>
<evidence type="ECO:0000313" key="4">
    <source>
        <dbReference type="Proteomes" id="UP000244336"/>
    </source>
</evidence>
<organism evidence="3 4">
    <name type="scientific">Panicum hallii var. hallii</name>
    <dbReference type="NCBI Taxonomy" id="1504633"/>
    <lineage>
        <taxon>Eukaryota</taxon>
        <taxon>Viridiplantae</taxon>
        <taxon>Streptophyta</taxon>
        <taxon>Embryophyta</taxon>
        <taxon>Tracheophyta</taxon>
        <taxon>Spermatophyta</taxon>
        <taxon>Magnoliopsida</taxon>
        <taxon>Liliopsida</taxon>
        <taxon>Poales</taxon>
        <taxon>Poaceae</taxon>
        <taxon>PACMAD clade</taxon>
        <taxon>Panicoideae</taxon>
        <taxon>Panicodae</taxon>
        <taxon>Paniceae</taxon>
        <taxon>Panicinae</taxon>
        <taxon>Panicum</taxon>
        <taxon>Panicum sect. Panicum</taxon>
    </lineage>
</organism>
<dbReference type="Gramene" id="PUZ56587">
    <property type="protein sequence ID" value="PUZ56587"/>
    <property type="gene ID" value="GQ55_5G334800"/>
</dbReference>
<proteinExistence type="predicted"/>
<dbReference type="Proteomes" id="UP000244336">
    <property type="component" value="Chromosome 5"/>
</dbReference>